<accession>A0A7Z0MQ47</accession>
<dbReference type="PANTHER" id="PTHR11773">
    <property type="entry name" value="GLYCINE DEHYDROGENASE, DECARBOXYLATING"/>
    <property type="match status" value="1"/>
</dbReference>
<keyword evidence="2 4" id="KW-0560">Oxidoreductase</keyword>
<dbReference type="InterPro" id="IPR015424">
    <property type="entry name" value="PyrdxlP-dep_Trfase"/>
</dbReference>
<dbReference type="InterPro" id="IPR015421">
    <property type="entry name" value="PyrdxlP-dep_Trfase_major"/>
</dbReference>
<evidence type="ECO:0000256" key="2">
    <source>
        <dbReference type="ARBA" id="ARBA00023002"/>
    </source>
</evidence>
<dbReference type="Proteomes" id="UP000537890">
    <property type="component" value="Unassembled WGS sequence"/>
</dbReference>
<dbReference type="GO" id="GO:0019464">
    <property type="term" value="P:glycine decarboxylation via glycine cleavage system"/>
    <property type="evidence" value="ECO:0007669"/>
    <property type="project" value="TreeGrafter"/>
</dbReference>
<dbReference type="GO" id="GO:0005829">
    <property type="term" value="C:cytosol"/>
    <property type="evidence" value="ECO:0007669"/>
    <property type="project" value="TreeGrafter"/>
</dbReference>
<dbReference type="GO" id="GO:0005960">
    <property type="term" value="C:glycine cleavage complex"/>
    <property type="evidence" value="ECO:0007669"/>
    <property type="project" value="TreeGrafter"/>
</dbReference>
<dbReference type="EMBL" id="JACCHS010000169">
    <property type="protein sequence ID" value="NYT47517.1"/>
    <property type="molecule type" value="Genomic_DNA"/>
</dbReference>
<proteinExistence type="predicted"/>
<dbReference type="InterPro" id="IPR020581">
    <property type="entry name" value="GDC_P"/>
</dbReference>
<evidence type="ECO:0000256" key="1">
    <source>
        <dbReference type="ARBA" id="ARBA00003788"/>
    </source>
</evidence>
<dbReference type="SUPFAM" id="SSF53383">
    <property type="entry name" value="PLP-dependent transferases"/>
    <property type="match status" value="1"/>
</dbReference>
<organism evidence="4 5">
    <name type="scientific">Candidatus Methanofishera endochildressiae</name>
    <dbReference type="NCBI Taxonomy" id="2738884"/>
    <lineage>
        <taxon>Bacteria</taxon>
        <taxon>Pseudomonadati</taxon>
        <taxon>Pseudomonadota</taxon>
        <taxon>Gammaproteobacteria</taxon>
        <taxon>Candidatus Methanofishera</taxon>
    </lineage>
</organism>
<dbReference type="PANTHER" id="PTHR11773:SF1">
    <property type="entry name" value="GLYCINE DEHYDROGENASE (DECARBOXYLATING), MITOCHONDRIAL"/>
    <property type="match status" value="1"/>
</dbReference>
<feature type="non-terminal residue" evidence="4">
    <location>
        <position position="252"/>
    </location>
</feature>
<comment type="caution">
    <text evidence="4">The sequence shown here is derived from an EMBL/GenBank/DDBJ whole genome shotgun (WGS) entry which is preliminary data.</text>
</comment>
<feature type="domain" description="Glycine cleavage system P-protein N-terminal" evidence="3">
    <location>
        <begin position="19"/>
        <end position="252"/>
    </location>
</feature>
<protein>
    <submittedName>
        <fullName evidence="4">Glycine dehydrogenase (Aminomethyl-transferring)</fullName>
        <ecNumber evidence="4">1.4.4.2</ecNumber>
    </submittedName>
</protein>
<dbReference type="GO" id="GO:0030170">
    <property type="term" value="F:pyridoxal phosphate binding"/>
    <property type="evidence" value="ECO:0007669"/>
    <property type="project" value="TreeGrafter"/>
</dbReference>
<dbReference type="Gene3D" id="3.40.640.10">
    <property type="entry name" value="Type I PLP-dependent aspartate aminotransferase-like (Major domain)"/>
    <property type="match status" value="1"/>
</dbReference>
<gene>
    <name evidence="4" type="ORF">H0A75_08055</name>
</gene>
<evidence type="ECO:0000313" key="5">
    <source>
        <dbReference type="Proteomes" id="UP000537890"/>
    </source>
</evidence>
<sequence length="252" mass="28204">MSNKKIPLAELEMRGNFVQRHIGSNTQQIQEMLNELGLQSLEDIISTAFPDNIVEHDTLELIDAMSERAVIEYLRKIRARNKTFTSLIGMGYYDTVMPAVIKRNVLENPAWYTSYTPYQAEVSQGRLEALINFQQLIIDLTAMDIANASLLDEATAAAEAMNMSRRISKSDSNNYFVDKLCHPQTIAVLQTHAAPLNLQIVLGNPLEGFARQECFGVLVQYPNTLGEVNDFHQLGKQATEKSALLTIATDLL</sequence>
<evidence type="ECO:0000313" key="4">
    <source>
        <dbReference type="EMBL" id="NYT47517.1"/>
    </source>
</evidence>
<dbReference type="GO" id="GO:0004375">
    <property type="term" value="F:glycine dehydrogenase (decarboxylating) activity"/>
    <property type="evidence" value="ECO:0007669"/>
    <property type="project" value="UniProtKB-EC"/>
</dbReference>
<dbReference type="Pfam" id="PF02347">
    <property type="entry name" value="GDC-P"/>
    <property type="match status" value="1"/>
</dbReference>
<dbReference type="EC" id="1.4.4.2" evidence="4"/>
<reference evidence="4 5" key="1">
    <citation type="submission" date="2020-05" db="EMBL/GenBank/DDBJ databases">
        <title>Horizontal transmission and recombination maintain forever young bacterial symbiont genomes.</title>
        <authorList>
            <person name="Russell S.L."/>
            <person name="Pepper-Tunick E."/>
            <person name="Svedberg J."/>
            <person name="Byrne A."/>
            <person name="Ruelas Castillo J."/>
            <person name="Vollmers C."/>
            <person name="Beinart R.A."/>
            <person name="Corbett-Detig R."/>
        </authorList>
    </citation>
    <scope>NUCLEOTIDE SEQUENCE [LARGE SCALE GENOMIC DNA]</scope>
    <source>
        <strain evidence="4">4727-3</strain>
    </source>
</reference>
<comment type="function">
    <text evidence="1">The glycine cleavage system catalyzes the degradation of glycine. The P protein binds the alpha-amino group of glycine through its pyridoxal phosphate cofactor; CO(2) is released and the remaining methylamine moiety is then transferred to the lipoamide cofactor of the H protein.</text>
</comment>
<dbReference type="AlphaFoldDB" id="A0A7Z0MQ47"/>
<evidence type="ECO:0000259" key="3">
    <source>
        <dbReference type="Pfam" id="PF02347"/>
    </source>
</evidence>
<dbReference type="InterPro" id="IPR049315">
    <property type="entry name" value="GDC-P_N"/>
</dbReference>
<dbReference type="GO" id="GO:0016594">
    <property type="term" value="F:glycine binding"/>
    <property type="evidence" value="ECO:0007669"/>
    <property type="project" value="TreeGrafter"/>
</dbReference>
<name>A0A7Z0MQ47_9GAMM</name>